<dbReference type="AlphaFoldDB" id="A0A5J4WR61"/>
<reference evidence="1 2" key="1">
    <citation type="submission" date="2019-03" db="EMBL/GenBank/DDBJ databases">
        <title>Single cell metagenomics reveals metabolic interactions within the superorganism composed of flagellate Streblomastix strix and complex community of Bacteroidetes bacteria on its surface.</title>
        <authorList>
            <person name="Treitli S.C."/>
            <person name="Kolisko M."/>
            <person name="Husnik F."/>
            <person name="Keeling P."/>
            <person name="Hampl V."/>
        </authorList>
    </citation>
    <scope>NUCLEOTIDE SEQUENCE [LARGE SCALE GENOMIC DNA]</scope>
    <source>
        <strain evidence="1">ST1C</strain>
    </source>
</reference>
<protein>
    <recommendedName>
        <fullName evidence="3">Protein kinase domain-containing protein</fullName>
    </recommendedName>
</protein>
<evidence type="ECO:0000313" key="1">
    <source>
        <dbReference type="EMBL" id="KAA6396559.1"/>
    </source>
</evidence>
<name>A0A5J4WR61_9EUKA</name>
<evidence type="ECO:0000313" key="2">
    <source>
        <dbReference type="Proteomes" id="UP000324800"/>
    </source>
</evidence>
<dbReference type="Proteomes" id="UP000324800">
    <property type="component" value="Unassembled WGS sequence"/>
</dbReference>
<dbReference type="SUPFAM" id="SSF56112">
    <property type="entry name" value="Protein kinase-like (PK-like)"/>
    <property type="match status" value="1"/>
</dbReference>
<gene>
    <name evidence="1" type="ORF">EZS28_007911</name>
</gene>
<sequence>MARLKCIDRPPEIKDNILWDLLSKLLEFDPILRITAKEALKHPYFTSPAALSDISKDQQDLALLAVTAELNGDKTISELNSLHKTGSIFKW</sequence>
<accession>A0A5J4WR61</accession>
<organism evidence="1 2">
    <name type="scientific">Streblomastix strix</name>
    <dbReference type="NCBI Taxonomy" id="222440"/>
    <lineage>
        <taxon>Eukaryota</taxon>
        <taxon>Metamonada</taxon>
        <taxon>Preaxostyla</taxon>
        <taxon>Oxymonadida</taxon>
        <taxon>Streblomastigidae</taxon>
        <taxon>Streblomastix</taxon>
    </lineage>
</organism>
<dbReference type="Gene3D" id="1.10.510.10">
    <property type="entry name" value="Transferase(Phosphotransferase) domain 1"/>
    <property type="match status" value="1"/>
</dbReference>
<comment type="caution">
    <text evidence="1">The sequence shown here is derived from an EMBL/GenBank/DDBJ whole genome shotgun (WGS) entry which is preliminary data.</text>
</comment>
<dbReference type="EMBL" id="SNRW01001394">
    <property type="protein sequence ID" value="KAA6396559.1"/>
    <property type="molecule type" value="Genomic_DNA"/>
</dbReference>
<dbReference type="InterPro" id="IPR011009">
    <property type="entry name" value="Kinase-like_dom_sf"/>
</dbReference>
<dbReference type="OrthoDB" id="283111at2759"/>
<evidence type="ECO:0008006" key="3">
    <source>
        <dbReference type="Google" id="ProtNLM"/>
    </source>
</evidence>
<proteinExistence type="predicted"/>